<evidence type="ECO:0000313" key="2">
    <source>
        <dbReference type="EMBL" id="GBP60853.1"/>
    </source>
</evidence>
<reference evidence="2 3" key="1">
    <citation type="journal article" date="2019" name="Commun. Biol.">
        <title>The bagworm genome reveals a unique fibroin gene that provides high tensile strength.</title>
        <authorList>
            <person name="Kono N."/>
            <person name="Nakamura H."/>
            <person name="Ohtoshi R."/>
            <person name="Tomita M."/>
            <person name="Numata K."/>
            <person name="Arakawa K."/>
        </authorList>
    </citation>
    <scope>NUCLEOTIDE SEQUENCE [LARGE SCALE GENOMIC DNA]</scope>
</reference>
<protein>
    <submittedName>
        <fullName evidence="2">Uncharacterized protein</fullName>
    </submittedName>
</protein>
<comment type="caution">
    <text evidence="2">The sequence shown here is derived from an EMBL/GenBank/DDBJ whole genome shotgun (WGS) entry which is preliminary data.</text>
</comment>
<organism evidence="2 3">
    <name type="scientific">Eumeta variegata</name>
    <name type="common">Bagworm moth</name>
    <name type="synonym">Eumeta japonica</name>
    <dbReference type="NCBI Taxonomy" id="151549"/>
    <lineage>
        <taxon>Eukaryota</taxon>
        <taxon>Metazoa</taxon>
        <taxon>Ecdysozoa</taxon>
        <taxon>Arthropoda</taxon>
        <taxon>Hexapoda</taxon>
        <taxon>Insecta</taxon>
        <taxon>Pterygota</taxon>
        <taxon>Neoptera</taxon>
        <taxon>Endopterygota</taxon>
        <taxon>Lepidoptera</taxon>
        <taxon>Glossata</taxon>
        <taxon>Ditrysia</taxon>
        <taxon>Tineoidea</taxon>
        <taxon>Psychidae</taxon>
        <taxon>Oiketicinae</taxon>
        <taxon>Eumeta</taxon>
    </lineage>
</organism>
<dbReference type="AlphaFoldDB" id="A0A4C1XCC4"/>
<accession>A0A4C1XCC4</accession>
<name>A0A4C1XCC4_EUMVA</name>
<dbReference type="EMBL" id="BGZK01000797">
    <property type="protein sequence ID" value="GBP60853.1"/>
    <property type="molecule type" value="Genomic_DNA"/>
</dbReference>
<sequence>METLQRQQRSTSFSGHAGSSNVICIRRRWPLVASTFLSVVRFLCNGALHAADGPAAAAATARRARGLEFNYRGNYDDKSKEQIPDIEAYLVPLTEKGTERLDFHMVRALPISLASLTSIDLIIQACGLQRDHGSYWREIERRGENPNKITRKSHPDGDRAAGS</sequence>
<gene>
    <name evidence="2" type="ORF">EVAR_35401_1</name>
</gene>
<dbReference type="Proteomes" id="UP000299102">
    <property type="component" value="Unassembled WGS sequence"/>
</dbReference>
<feature type="region of interest" description="Disordered" evidence="1">
    <location>
        <begin position="140"/>
        <end position="163"/>
    </location>
</feature>
<evidence type="ECO:0000256" key="1">
    <source>
        <dbReference type="SAM" id="MobiDB-lite"/>
    </source>
</evidence>
<proteinExistence type="predicted"/>
<evidence type="ECO:0000313" key="3">
    <source>
        <dbReference type="Proteomes" id="UP000299102"/>
    </source>
</evidence>
<feature type="compositionally biased region" description="Basic and acidic residues" evidence="1">
    <location>
        <begin position="153"/>
        <end position="163"/>
    </location>
</feature>
<keyword evidence="3" id="KW-1185">Reference proteome</keyword>